<evidence type="ECO:0000313" key="2">
    <source>
        <dbReference type="EMBL" id="KAF2098241.1"/>
    </source>
</evidence>
<protein>
    <submittedName>
        <fullName evidence="2">Uncharacterized protein</fullName>
    </submittedName>
</protein>
<evidence type="ECO:0000313" key="3">
    <source>
        <dbReference type="Proteomes" id="UP000799772"/>
    </source>
</evidence>
<sequence>MHSFTLTILAALAATVVAVDTIELTSQKGVTQLIDAALVHNDQPIITSGTQQNCFSWLGLGFAADDGNALDSAQPGICFVLHEGTDCTGTASSGEGNGSPLDVLTLNGGQFVSHTGSIKSHSITVDFSTSKKLPHTGEFTFEIAGEQLARLALEDLPLTVAIPMLSTIPAPLI</sequence>
<proteinExistence type="predicted"/>
<organism evidence="2 3">
    <name type="scientific">Rhizodiscina lignyota</name>
    <dbReference type="NCBI Taxonomy" id="1504668"/>
    <lineage>
        <taxon>Eukaryota</taxon>
        <taxon>Fungi</taxon>
        <taxon>Dikarya</taxon>
        <taxon>Ascomycota</taxon>
        <taxon>Pezizomycotina</taxon>
        <taxon>Dothideomycetes</taxon>
        <taxon>Pleosporomycetidae</taxon>
        <taxon>Aulographales</taxon>
        <taxon>Rhizodiscinaceae</taxon>
        <taxon>Rhizodiscina</taxon>
    </lineage>
</organism>
<dbReference type="AlphaFoldDB" id="A0A9P4IAG3"/>
<feature type="signal peptide" evidence="1">
    <location>
        <begin position="1"/>
        <end position="18"/>
    </location>
</feature>
<dbReference type="Proteomes" id="UP000799772">
    <property type="component" value="Unassembled WGS sequence"/>
</dbReference>
<dbReference type="EMBL" id="ML978127">
    <property type="protein sequence ID" value="KAF2098241.1"/>
    <property type="molecule type" value="Genomic_DNA"/>
</dbReference>
<evidence type="ECO:0000256" key="1">
    <source>
        <dbReference type="SAM" id="SignalP"/>
    </source>
</evidence>
<name>A0A9P4IAG3_9PEZI</name>
<feature type="chain" id="PRO_5040118334" evidence="1">
    <location>
        <begin position="19"/>
        <end position="173"/>
    </location>
</feature>
<keyword evidence="3" id="KW-1185">Reference proteome</keyword>
<keyword evidence="1" id="KW-0732">Signal</keyword>
<accession>A0A9P4IAG3</accession>
<reference evidence="2" key="1">
    <citation type="journal article" date="2020" name="Stud. Mycol.">
        <title>101 Dothideomycetes genomes: a test case for predicting lifestyles and emergence of pathogens.</title>
        <authorList>
            <person name="Haridas S."/>
            <person name="Albert R."/>
            <person name="Binder M."/>
            <person name="Bloem J."/>
            <person name="Labutti K."/>
            <person name="Salamov A."/>
            <person name="Andreopoulos B."/>
            <person name="Baker S."/>
            <person name="Barry K."/>
            <person name="Bills G."/>
            <person name="Bluhm B."/>
            <person name="Cannon C."/>
            <person name="Castanera R."/>
            <person name="Culley D."/>
            <person name="Daum C."/>
            <person name="Ezra D."/>
            <person name="Gonzalez J."/>
            <person name="Henrissat B."/>
            <person name="Kuo A."/>
            <person name="Liang C."/>
            <person name="Lipzen A."/>
            <person name="Lutzoni F."/>
            <person name="Magnuson J."/>
            <person name="Mondo S."/>
            <person name="Nolan M."/>
            <person name="Ohm R."/>
            <person name="Pangilinan J."/>
            <person name="Park H.-J."/>
            <person name="Ramirez L."/>
            <person name="Alfaro M."/>
            <person name="Sun H."/>
            <person name="Tritt A."/>
            <person name="Yoshinaga Y."/>
            <person name="Zwiers L.-H."/>
            <person name="Turgeon B."/>
            <person name="Goodwin S."/>
            <person name="Spatafora J."/>
            <person name="Crous P."/>
            <person name="Grigoriev I."/>
        </authorList>
    </citation>
    <scope>NUCLEOTIDE SEQUENCE</scope>
    <source>
        <strain evidence="2">CBS 133067</strain>
    </source>
</reference>
<gene>
    <name evidence="2" type="ORF">NA57DRAFT_77033</name>
</gene>
<comment type="caution">
    <text evidence="2">The sequence shown here is derived from an EMBL/GenBank/DDBJ whole genome shotgun (WGS) entry which is preliminary data.</text>
</comment>